<name>A0A2N3KTQ3_9PROT</name>
<keyword evidence="2" id="KW-0472">Membrane</keyword>
<geneLocation type="plasmid" evidence="5">
    <name>pcsc3h3</name>
</geneLocation>
<evidence type="ECO:0000256" key="1">
    <source>
        <dbReference type="SAM" id="MobiDB-lite"/>
    </source>
</evidence>
<protein>
    <submittedName>
        <fullName evidence="4">Uncharacterized protein</fullName>
    </submittedName>
</protein>
<gene>
    <name evidence="4" type="ORF">COO20_12785</name>
    <name evidence="3" type="ORF">CSC3H3_23055</name>
</gene>
<evidence type="ECO:0000313" key="3">
    <source>
        <dbReference type="EMBL" id="AUG55729.1"/>
    </source>
</evidence>
<keyword evidence="2" id="KW-0812">Transmembrane</keyword>
<dbReference type="KEGG" id="thac:CSC3H3_23055"/>
<feature type="transmembrane region" description="Helical" evidence="2">
    <location>
        <begin position="101"/>
        <end position="120"/>
    </location>
</feature>
<reference evidence="3 5" key="2">
    <citation type="submission" date="2017-10" db="EMBL/GenBank/DDBJ databases">
        <title>Biodiversity and function of Thalassospira species in the particle-attached aromatic-hydrocarbon-degrading consortia from the surface seawater of the China South Sea.</title>
        <authorList>
            <person name="Dong C."/>
            <person name="Liu R."/>
            <person name="Shao Z."/>
        </authorList>
    </citation>
    <scope>NUCLEOTIDE SEQUENCE [LARGE SCALE GENOMIC DNA]</scope>
    <source>
        <strain evidence="3 5">CSC3H3</strain>
        <plasmid evidence="5">pcsc3h3</plasmid>
        <plasmid evidence="3">pCSC3H3</plasmid>
    </source>
</reference>
<feature type="region of interest" description="Disordered" evidence="1">
    <location>
        <begin position="1"/>
        <end position="27"/>
    </location>
</feature>
<keyword evidence="5" id="KW-1185">Reference proteome</keyword>
<dbReference type="AlphaFoldDB" id="A0A2N3KTQ3"/>
<reference evidence="4 6" key="1">
    <citation type="submission" date="2017-09" db="EMBL/GenBank/DDBJ databases">
        <title>Biodiversity and function of Thalassospira species in the particle-attached aromatic-hydrocarbon-degrading consortia from the surface seawater of the South China Sea.</title>
        <authorList>
            <person name="Dong C."/>
            <person name="Liu R."/>
            <person name="Shao Z."/>
        </authorList>
    </citation>
    <scope>NUCLEOTIDE SEQUENCE [LARGE SCALE GENOMIC DNA]</scope>
    <source>
        <strain evidence="4 6">CSC1P2</strain>
    </source>
</reference>
<feature type="compositionally biased region" description="Low complexity" evidence="1">
    <location>
        <begin position="1"/>
        <end position="16"/>
    </location>
</feature>
<keyword evidence="2" id="KW-1133">Transmembrane helix</keyword>
<dbReference type="Proteomes" id="UP000233458">
    <property type="component" value="Plasmid pCSC3H3"/>
</dbReference>
<dbReference type="Proteomes" id="UP000233597">
    <property type="component" value="Unassembled WGS sequence"/>
</dbReference>
<evidence type="ECO:0000256" key="2">
    <source>
        <dbReference type="SAM" id="Phobius"/>
    </source>
</evidence>
<accession>A0A2N3KTQ3</accession>
<dbReference type="EMBL" id="CP024200">
    <property type="protein sequence ID" value="AUG55729.1"/>
    <property type="molecule type" value="Genomic_DNA"/>
</dbReference>
<sequence length="122" mass="12119">MSAGLSHSSSKSSTTSQNYDQRAGADNGSIAASGGATVTIDATSPEAFDFAGDVAADVIDLTSVVVGGTFGALSDANKTVGAALEAVRKANTSDTANTLELLIKIGVPVLGAAFILPAIFKK</sequence>
<dbReference type="OrthoDB" id="7365804at2"/>
<organism evidence="4 6">
    <name type="scientific">Thalassospira marina</name>
    <dbReference type="NCBI Taxonomy" id="2048283"/>
    <lineage>
        <taxon>Bacteria</taxon>
        <taxon>Pseudomonadati</taxon>
        <taxon>Pseudomonadota</taxon>
        <taxon>Alphaproteobacteria</taxon>
        <taxon>Rhodospirillales</taxon>
        <taxon>Thalassospiraceae</taxon>
        <taxon>Thalassospira</taxon>
    </lineage>
</organism>
<evidence type="ECO:0000313" key="4">
    <source>
        <dbReference type="EMBL" id="PKR53876.1"/>
    </source>
</evidence>
<proteinExistence type="predicted"/>
<evidence type="ECO:0000313" key="5">
    <source>
        <dbReference type="Proteomes" id="UP000233458"/>
    </source>
</evidence>
<dbReference type="EMBL" id="NWTK01000007">
    <property type="protein sequence ID" value="PKR53876.1"/>
    <property type="molecule type" value="Genomic_DNA"/>
</dbReference>
<dbReference type="RefSeq" id="WP_101267072.1">
    <property type="nucleotide sequence ID" value="NZ_CP024200.1"/>
</dbReference>
<keyword evidence="3" id="KW-0614">Plasmid</keyword>
<geneLocation type="plasmid" evidence="3">
    <name>pCSC3H3</name>
</geneLocation>
<evidence type="ECO:0000313" key="6">
    <source>
        <dbReference type="Proteomes" id="UP000233597"/>
    </source>
</evidence>